<name>A0A2G5C3R8_AQUCA</name>
<dbReference type="GO" id="GO:0006952">
    <property type="term" value="P:defense response"/>
    <property type="evidence" value="ECO:0007669"/>
    <property type="project" value="UniProtKB-KW"/>
</dbReference>
<dbReference type="SUPFAM" id="SSF52540">
    <property type="entry name" value="P-loop containing nucleoside triphosphate hydrolases"/>
    <property type="match status" value="1"/>
</dbReference>
<dbReference type="SUPFAM" id="SSF52058">
    <property type="entry name" value="L domain-like"/>
    <property type="match status" value="2"/>
</dbReference>
<evidence type="ECO:0000313" key="12">
    <source>
        <dbReference type="Proteomes" id="UP000230069"/>
    </source>
</evidence>
<keyword evidence="4" id="KW-0611">Plant defense</keyword>
<sequence>MADAVLGLLVENLSSLIQTEFGLLHSVKEKVEKLTRTLSTVRAVIEDAETRQQTDKAIAVWLKRLKDTAYDAEDVLDEWLTEVRHSELERSKVTQSFASWFHFNKPVFRHKIAKKIKKVHADFDSIAGDILKFDLKTRVVERVALLDPNRETSSLLVEPEQVYGRDEDKRKIVDMLISIDSGSNDISVFSIVGIGGLGKTTLAQLVYNDGKLSNHFEVRIWVCVAEYFDVKRILKCIIESLNGKATDLETLDALQSLLKTLLSGRKFLLVLDDVWNCDQDKWDKVKFSLTCGAKGSSILVTTRLEEVALIMGGLSAAYPLTPLSEDECWYLFNGRALGMGNEDLFPELVTIGREIVLKCKGIPLAAKVLGTVLHRKRDVSAWSSIRDNKFWELPEEEGGAILGALRLSYSHLSPQHRQCFSYCSIYPKGYEMEKEELVQLWIANGFVQCVGRIELDDVGNQIFNDLLRGSFFQDAQIDHFGNIVKCKMHDLMHDLACSLSLSECCVVEGDNKETIPKSMRHVSLALATDSWEEGPSGTYYNLLCESNKRLRTHLLIGGFSFFPSTKNLWKLKYLRVLDLKGSPISHLPNSIKHMKCLRYLDLSRTELRSLPKSVCSLLNLQTLKLGGCEELGELPRDMKSMISLRHLDLRKCVKLTNMPSEMGQMIWLRTLSRFNVPQSNGQQISVLNGLNHLGGELSIFGLENVKDSREAKQANLVNKSKLCSLEMFWGIVAQEEEEMKKKESEGVIECLQPHPNLKKLVIVGYLGGTLALSWMKILFNLVEIKLEKCIRLESVPPLGHLPLLKILTLSKLDSLKCIETKSYGGGGEGGSRKGFFPSLEKLQVKDMANLEKWVSDGDGDDEKERAYPNLREFRINECPNLKTLSLRNLSRLSSIEIRGIPELESSPEGFLRNLTAVETLTIYGCNQLKSIPNDDINNLTALKSLEITYCNELILPAEGLQKITSLNLKALTIYSCSIKTLPAMGRMIQQGMMMKSSCCSLVFLKIGGCYSLTSVSKGLRYLTSLEILQIYGCIELKLERKDFQNLTSLRLLYLDGLPKLTSVPDVQNLTVLQSLRIEFCKNLNMLPEGIQQHLSSLQSLRVCACHPDLHKRLKREEGIDWPNISHIPSVSIDPTS</sequence>
<dbReference type="GO" id="GO:0005524">
    <property type="term" value="F:ATP binding"/>
    <property type="evidence" value="ECO:0007669"/>
    <property type="project" value="UniProtKB-KW"/>
</dbReference>
<dbReference type="AlphaFoldDB" id="A0A2G5C3R8"/>
<dbReference type="PANTHER" id="PTHR36766">
    <property type="entry name" value="PLANT BROAD-SPECTRUM MILDEW RESISTANCE PROTEIN RPW8"/>
    <property type="match status" value="1"/>
</dbReference>
<dbReference type="Gene3D" id="3.80.10.10">
    <property type="entry name" value="Ribonuclease Inhibitor"/>
    <property type="match status" value="3"/>
</dbReference>
<keyword evidence="5" id="KW-0067">ATP-binding</keyword>
<proteinExistence type="predicted"/>
<dbReference type="Pfam" id="PF25019">
    <property type="entry name" value="LRR_R13L1-DRL21"/>
    <property type="match status" value="1"/>
</dbReference>
<dbReference type="InParanoid" id="A0A2G5C3R8"/>
<feature type="domain" description="Disease resistance protein At4g27190-like leucine-rich repeats" evidence="8">
    <location>
        <begin position="834"/>
        <end position="951"/>
    </location>
</feature>
<dbReference type="PANTHER" id="PTHR36766:SF48">
    <property type="entry name" value="DISEASE RESISTANCE PROTEIN RGA3"/>
    <property type="match status" value="1"/>
</dbReference>
<dbReference type="Gene3D" id="3.40.50.300">
    <property type="entry name" value="P-loop containing nucleotide triphosphate hydrolases"/>
    <property type="match status" value="1"/>
</dbReference>
<dbReference type="OrthoDB" id="1935327at2759"/>
<dbReference type="CDD" id="cd14798">
    <property type="entry name" value="RX-CC_like"/>
    <property type="match status" value="1"/>
</dbReference>
<dbReference type="FunFam" id="1.10.10.10:FF:000322">
    <property type="entry name" value="Probable disease resistance protein At1g63360"/>
    <property type="match status" value="1"/>
</dbReference>
<evidence type="ECO:0000259" key="7">
    <source>
        <dbReference type="Pfam" id="PF18052"/>
    </source>
</evidence>
<evidence type="ECO:0000259" key="6">
    <source>
        <dbReference type="Pfam" id="PF00931"/>
    </source>
</evidence>
<dbReference type="InterPro" id="IPR038005">
    <property type="entry name" value="RX-like_CC"/>
</dbReference>
<evidence type="ECO:0000256" key="1">
    <source>
        <dbReference type="ARBA" id="ARBA00022614"/>
    </source>
</evidence>
<evidence type="ECO:0000256" key="4">
    <source>
        <dbReference type="ARBA" id="ARBA00022821"/>
    </source>
</evidence>
<dbReference type="GO" id="GO:0051707">
    <property type="term" value="P:response to other organism"/>
    <property type="evidence" value="ECO:0007669"/>
    <property type="project" value="UniProtKB-ARBA"/>
</dbReference>
<evidence type="ECO:0000313" key="11">
    <source>
        <dbReference type="EMBL" id="PIA25903.1"/>
    </source>
</evidence>
<feature type="domain" description="NB-ARC" evidence="6">
    <location>
        <begin position="168"/>
        <end position="335"/>
    </location>
</feature>
<dbReference type="Gene3D" id="1.20.5.4130">
    <property type="match status" value="1"/>
</dbReference>
<dbReference type="InterPro" id="IPR002182">
    <property type="entry name" value="NB-ARC"/>
</dbReference>
<evidence type="ECO:0000259" key="10">
    <source>
        <dbReference type="Pfam" id="PF25019"/>
    </source>
</evidence>
<feature type="domain" description="Disease resistance protein At4g27190-like leucine-rich repeats" evidence="8">
    <location>
        <begin position="988"/>
        <end position="1105"/>
    </location>
</feature>
<keyword evidence="12" id="KW-1185">Reference proteome</keyword>
<keyword evidence="2" id="KW-0677">Repeat</keyword>
<organism evidence="11 12">
    <name type="scientific">Aquilegia coerulea</name>
    <name type="common">Rocky mountain columbine</name>
    <dbReference type="NCBI Taxonomy" id="218851"/>
    <lineage>
        <taxon>Eukaryota</taxon>
        <taxon>Viridiplantae</taxon>
        <taxon>Streptophyta</taxon>
        <taxon>Embryophyta</taxon>
        <taxon>Tracheophyta</taxon>
        <taxon>Spermatophyta</taxon>
        <taxon>Magnoliopsida</taxon>
        <taxon>Ranunculales</taxon>
        <taxon>Ranunculaceae</taxon>
        <taxon>Thalictroideae</taxon>
        <taxon>Aquilegia</taxon>
    </lineage>
</organism>
<evidence type="ECO:0000256" key="5">
    <source>
        <dbReference type="ARBA" id="ARBA00022840"/>
    </source>
</evidence>
<dbReference type="InterPro" id="IPR057135">
    <property type="entry name" value="At4g27190-like_LRR"/>
</dbReference>
<dbReference type="InterPro" id="IPR036388">
    <property type="entry name" value="WH-like_DNA-bd_sf"/>
</dbReference>
<gene>
    <name evidence="11" type="ORF">AQUCO_10400013v1</name>
</gene>
<keyword evidence="1" id="KW-0433">Leucine-rich repeat</keyword>
<dbReference type="FunFam" id="3.40.50.300:FF:001091">
    <property type="entry name" value="Probable disease resistance protein At1g61300"/>
    <property type="match status" value="1"/>
</dbReference>
<dbReference type="Pfam" id="PF23559">
    <property type="entry name" value="WHD_DRP"/>
    <property type="match status" value="1"/>
</dbReference>
<dbReference type="InterPro" id="IPR027417">
    <property type="entry name" value="P-loop_NTPase"/>
</dbReference>
<feature type="domain" description="Disease resistance N-terminal" evidence="7">
    <location>
        <begin position="5"/>
        <end position="93"/>
    </location>
</feature>
<dbReference type="STRING" id="218851.A0A2G5C3R8"/>
<dbReference type="Gene3D" id="1.10.10.10">
    <property type="entry name" value="Winged helix-like DNA-binding domain superfamily/Winged helix DNA-binding domain"/>
    <property type="match status" value="1"/>
</dbReference>
<dbReference type="Pfam" id="PF23247">
    <property type="entry name" value="LRR_RPS2"/>
    <property type="match status" value="2"/>
</dbReference>
<feature type="domain" description="R13L1/DRL21-like LRR repeat region" evidence="10">
    <location>
        <begin position="684"/>
        <end position="811"/>
    </location>
</feature>
<dbReference type="Pfam" id="PF00931">
    <property type="entry name" value="NB-ARC"/>
    <property type="match status" value="1"/>
</dbReference>
<evidence type="ECO:0000259" key="8">
    <source>
        <dbReference type="Pfam" id="PF23247"/>
    </source>
</evidence>
<dbReference type="Pfam" id="PF18052">
    <property type="entry name" value="Rx_N"/>
    <property type="match status" value="1"/>
</dbReference>
<dbReference type="Proteomes" id="UP000230069">
    <property type="component" value="Unassembled WGS sequence"/>
</dbReference>
<evidence type="ECO:0000256" key="3">
    <source>
        <dbReference type="ARBA" id="ARBA00022741"/>
    </source>
</evidence>
<evidence type="ECO:0000256" key="2">
    <source>
        <dbReference type="ARBA" id="ARBA00022737"/>
    </source>
</evidence>
<dbReference type="InterPro" id="IPR041118">
    <property type="entry name" value="Rx_N"/>
</dbReference>
<dbReference type="InterPro" id="IPR056789">
    <property type="entry name" value="LRR_R13L1-DRL21"/>
</dbReference>
<accession>A0A2G5C3R8</accession>
<dbReference type="InterPro" id="IPR032675">
    <property type="entry name" value="LRR_dom_sf"/>
</dbReference>
<dbReference type="PRINTS" id="PR00364">
    <property type="entry name" value="DISEASERSIST"/>
</dbReference>
<protein>
    <submittedName>
        <fullName evidence="11">Uncharacterized protein</fullName>
    </submittedName>
</protein>
<dbReference type="InterPro" id="IPR058922">
    <property type="entry name" value="WHD_DRP"/>
</dbReference>
<reference evidence="11 12" key="1">
    <citation type="submission" date="2017-09" db="EMBL/GenBank/DDBJ databases">
        <title>WGS assembly of Aquilegia coerulea Goldsmith.</title>
        <authorList>
            <person name="Hodges S."/>
            <person name="Kramer E."/>
            <person name="Nordborg M."/>
            <person name="Tomkins J."/>
            <person name="Borevitz J."/>
            <person name="Derieg N."/>
            <person name="Yan J."/>
            <person name="Mihaltcheva S."/>
            <person name="Hayes R.D."/>
            <person name="Rokhsar D."/>
        </authorList>
    </citation>
    <scope>NUCLEOTIDE SEQUENCE [LARGE SCALE GENOMIC DNA]</scope>
    <source>
        <strain evidence="12">cv. Goldsmith</strain>
    </source>
</reference>
<feature type="domain" description="Disease resistance protein winged helix" evidence="9">
    <location>
        <begin position="425"/>
        <end position="496"/>
    </location>
</feature>
<dbReference type="EMBL" id="KZ305120">
    <property type="protein sequence ID" value="PIA25903.1"/>
    <property type="molecule type" value="Genomic_DNA"/>
</dbReference>
<evidence type="ECO:0000259" key="9">
    <source>
        <dbReference type="Pfam" id="PF23559"/>
    </source>
</evidence>
<keyword evidence="3" id="KW-0547">Nucleotide-binding</keyword>
<dbReference type="GO" id="GO:0043531">
    <property type="term" value="F:ADP binding"/>
    <property type="evidence" value="ECO:0007669"/>
    <property type="project" value="InterPro"/>
</dbReference>